<keyword evidence="4" id="KW-1185">Reference proteome</keyword>
<protein>
    <submittedName>
        <fullName evidence="3">Uncharacterized protein</fullName>
    </submittedName>
</protein>
<feature type="compositionally biased region" description="Low complexity" evidence="1">
    <location>
        <begin position="141"/>
        <end position="155"/>
    </location>
</feature>
<keyword evidence="2" id="KW-1133">Transmembrane helix</keyword>
<dbReference type="STRING" id="1076256.A0A2H3BKY2"/>
<proteinExistence type="predicted"/>
<dbReference type="EMBL" id="KZ293456">
    <property type="protein sequence ID" value="PBK63716.1"/>
    <property type="molecule type" value="Genomic_DNA"/>
</dbReference>
<dbReference type="Proteomes" id="UP000218334">
    <property type="component" value="Unassembled WGS sequence"/>
</dbReference>
<evidence type="ECO:0000256" key="2">
    <source>
        <dbReference type="SAM" id="Phobius"/>
    </source>
</evidence>
<reference evidence="4" key="1">
    <citation type="journal article" date="2017" name="Nat. Ecol. Evol.">
        <title>Genome expansion and lineage-specific genetic innovations in the forest pathogenic fungi Armillaria.</title>
        <authorList>
            <person name="Sipos G."/>
            <person name="Prasanna A.N."/>
            <person name="Walter M.C."/>
            <person name="O'Connor E."/>
            <person name="Balint B."/>
            <person name="Krizsan K."/>
            <person name="Kiss B."/>
            <person name="Hess J."/>
            <person name="Varga T."/>
            <person name="Slot J."/>
            <person name="Riley R."/>
            <person name="Boka B."/>
            <person name="Rigling D."/>
            <person name="Barry K."/>
            <person name="Lee J."/>
            <person name="Mihaltcheva S."/>
            <person name="LaButti K."/>
            <person name="Lipzen A."/>
            <person name="Waldron R."/>
            <person name="Moloney N.M."/>
            <person name="Sperisen C."/>
            <person name="Kredics L."/>
            <person name="Vagvoelgyi C."/>
            <person name="Patrignani A."/>
            <person name="Fitzpatrick D."/>
            <person name="Nagy I."/>
            <person name="Doyle S."/>
            <person name="Anderson J.B."/>
            <person name="Grigoriev I.V."/>
            <person name="Gueldener U."/>
            <person name="Muensterkoetter M."/>
            <person name="Nagy L.G."/>
        </authorList>
    </citation>
    <scope>NUCLEOTIDE SEQUENCE [LARGE SCALE GENOMIC DNA]</scope>
    <source>
        <strain evidence="4">28-4</strain>
    </source>
</reference>
<evidence type="ECO:0000256" key="1">
    <source>
        <dbReference type="SAM" id="MobiDB-lite"/>
    </source>
</evidence>
<organism evidence="3 4">
    <name type="scientific">Armillaria solidipes</name>
    <dbReference type="NCBI Taxonomy" id="1076256"/>
    <lineage>
        <taxon>Eukaryota</taxon>
        <taxon>Fungi</taxon>
        <taxon>Dikarya</taxon>
        <taxon>Basidiomycota</taxon>
        <taxon>Agaricomycotina</taxon>
        <taxon>Agaricomycetes</taxon>
        <taxon>Agaricomycetidae</taxon>
        <taxon>Agaricales</taxon>
        <taxon>Marasmiineae</taxon>
        <taxon>Physalacriaceae</taxon>
        <taxon>Armillaria</taxon>
    </lineage>
</organism>
<feature type="region of interest" description="Disordered" evidence="1">
    <location>
        <begin position="135"/>
        <end position="163"/>
    </location>
</feature>
<keyword evidence="2" id="KW-0812">Transmembrane</keyword>
<name>A0A2H3BKY2_9AGAR</name>
<accession>A0A2H3BKY2</accession>
<feature type="transmembrane region" description="Helical" evidence="2">
    <location>
        <begin position="211"/>
        <end position="241"/>
    </location>
</feature>
<evidence type="ECO:0000313" key="3">
    <source>
        <dbReference type="EMBL" id="PBK63716.1"/>
    </source>
</evidence>
<keyword evidence="2" id="KW-0472">Membrane</keyword>
<gene>
    <name evidence="3" type="ORF">ARMSODRAFT_523429</name>
</gene>
<evidence type="ECO:0000313" key="4">
    <source>
        <dbReference type="Proteomes" id="UP000218334"/>
    </source>
</evidence>
<dbReference type="AlphaFoldDB" id="A0A2H3BKY2"/>
<sequence length="280" mass="31853">MTMDFRQVQRRVTLEHFLLLIQTTSRNTTRYHVIFAQCCWFAYTIWTVLQMDTGAHVDRTRYAAHQGKMSSVPQNFLPVGRGSGVNDTRTPATIKLQWEGAKVDADQERDALRQALRAPELARVQAEQALQQERAAREQDQAALQQSEAARQQPEAARRQDQSALQLSEAARLRAEAEVNELRARLQLHDRVDNVSQCGLFHSALFGHSMYLLLSILAICFRCICIVMLCLVSATMLYSIFKSIPPMPVQGETIPRRYHPSFRYLTWTATVLLVSSPASY</sequence>